<name>A0A453Q1N7_AEGTS</name>
<reference evidence="1" key="5">
    <citation type="journal article" date="2021" name="G3 (Bethesda)">
        <title>Aegilops tauschii genome assembly Aet v5.0 features greater sequence contiguity and improved annotation.</title>
        <authorList>
            <person name="Wang L."/>
            <person name="Zhu T."/>
            <person name="Rodriguez J.C."/>
            <person name="Deal K.R."/>
            <person name="Dubcovsky J."/>
            <person name="McGuire P.E."/>
            <person name="Lux T."/>
            <person name="Spannagl M."/>
            <person name="Mayer K.F.X."/>
            <person name="Baldrich P."/>
            <person name="Meyers B.C."/>
            <person name="Huo N."/>
            <person name="Gu Y.Q."/>
            <person name="Zhou H."/>
            <person name="Devos K.M."/>
            <person name="Bennetzen J.L."/>
            <person name="Unver T."/>
            <person name="Budak H."/>
            <person name="Gulick P.J."/>
            <person name="Galiba G."/>
            <person name="Kalapos B."/>
            <person name="Nelson D.R."/>
            <person name="Li P."/>
            <person name="You F.M."/>
            <person name="Luo M.C."/>
            <person name="Dvorak J."/>
        </authorList>
    </citation>
    <scope>NUCLEOTIDE SEQUENCE [LARGE SCALE GENOMIC DNA]</scope>
    <source>
        <strain evidence="1">cv. AL8/78</strain>
    </source>
</reference>
<proteinExistence type="predicted"/>
<dbReference type="AlphaFoldDB" id="A0A453Q1N7"/>
<accession>A0A453Q1N7</accession>
<dbReference type="Gramene" id="AET6Gv20944900.7">
    <property type="protein sequence ID" value="AET6Gv20944900.7"/>
    <property type="gene ID" value="AET6Gv20944900"/>
</dbReference>
<keyword evidence="2" id="KW-1185">Reference proteome</keyword>
<reference evidence="2" key="2">
    <citation type="journal article" date="2017" name="Nat. Plants">
        <title>The Aegilops tauschii genome reveals multiple impacts of transposons.</title>
        <authorList>
            <person name="Zhao G."/>
            <person name="Zou C."/>
            <person name="Li K."/>
            <person name="Wang K."/>
            <person name="Li T."/>
            <person name="Gao L."/>
            <person name="Zhang X."/>
            <person name="Wang H."/>
            <person name="Yang Z."/>
            <person name="Liu X."/>
            <person name="Jiang W."/>
            <person name="Mao L."/>
            <person name="Kong X."/>
            <person name="Jiao Y."/>
            <person name="Jia J."/>
        </authorList>
    </citation>
    <scope>NUCLEOTIDE SEQUENCE [LARGE SCALE GENOMIC DNA]</scope>
    <source>
        <strain evidence="2">cv. AL8/78</strain>
    </source>
</reference>
<evidence type="ECO:0000313" key="2">
    <source>
        <dbReference type="Proteomes" id="UP000015105"/>
    </source>
</evidence>
<protein>
    <submittedName>
        <fullName evidence="1">Uncharacterized protein</fullName>
    </submittedName>
</protein>
<dbReference type="EnsemblPlants" id="AET6Gv20944900.7">
    <property type="protein sequence ID" value="AET6Gv20944900.7"/>
    <property type="gene ID" value="AET6Gv20944900"/>
</dbReference>
<dbReference type="Proteomes" id="UP000015105">
    <property type="component" value="Chromosome 6D"/>
</dbReference>
<reference evidence="2" key="1">
    <citation type="journal article" date="2014" name="Science">
        <title>Ancient hybridizations among the ancestral genomes of bread wheat.</title>
        <authorList>
            <consortium name="International Wheat Genome Sequencing Consortium,"/>
            <person name="Marcussen T."/>
            <person name="Sandve S.R."/>
            <person name="Heier L."/>
            <person name="Spannagl M."/>
            <person name="Pfeifer M."/>
            <person name="Jakobsen K.S."/>
            <person name="Wulff B.B."/>
            <person name="Steuernagel B."/>
            <person name="Mayer K.F."/>
            <person name="Olsen O.A."/>
        </authorList>
    </citation>
    <scope>NUCLEOTIDE SEQUENCE [LARGE SCALE GENOMIC DNA]</scope>
    <source>
        <strain evidence="2">cv. AL8/78</strain>
    </source>
</reference>
<sequence>RLEDRWFSLDHLQFDCLCFFIPGLLDFVKQDVNNIFSKYVYVISASVSG</sequence>
<reference evidence="1" key="4">
    <citation type="submission" date="2019-03" db="UniProtKB">
        <authorList>
            <consortium name="EnsemblPlants"/>
        </authorList>
    </citation>
    <scope>IDENTIFICATION</scope>
</reference>
<reference evidence="1" key="3">
    <citation type="journal article" date="2017" name="Nature">
        <title>Genome sequence of the progenitor of the wheat D genome Aegilops tauschii.</title>
        <authorList>
            <person name="Luo M.C."/>
            <person name="Gu Y.Q."/>
            <person name="Puiu D."/>
            <person name="Wang H."/>
            <person name="Twardziok S.O."/>
            <person name="Deal K.R."/>
            <person name="Huo N."/>
            <person name="Zhu T."/>
            <person name="Wang L."/>
            <person name="Wang Y."/>
            <person name="McGuire P.E."/>
            <person name="Liu S."/>
            <person name="Long H."/>
            <person name="Ramasamy R.K."/>
            <person name="Rodriguez J.C."/>
            <person name="Van S.L."/>
            <person name="Yuan L."/>
            <person name="Wang Z."/>
            <person name="Xia Z."/>
            <person name="Xiao L."/>
            <person name="Anderson O.D."/>
            <person name="Ouyang S."/>
            <person name="Liang Y."/>
            <person name="Zimin A.V."/>
            <person name="Pertea G."/>
            <person name="Qi P."/>
            <person name="Bennetzen J.L."/>
            <person name="Dai X."/>
            <person name="Dawson M.W."/>
            <person name="Muller H.G."/>
            <person name="Kugler K."/>
            <person name="Rivarola-Duarte L."/>
            <person name="Spannagl M."/>
            <person name="Mayer K.F.X."/>
            <person name="Lu F.H."/>
            <person name="Bevan M.W."/>
            <person name="Leroy P."/>
            <person name="Li P."/>
            <person name="You F.M."/>
            <person name="Sun Q."/>
            <person name="Liu Z."/>
            <person name="Lyons E."/>
            <person name="Wicker T."/>
            <person name="Salzberg S.L."/>
            <person name="Devos K.M."/>
            <person name="Dvorak J."/>
        </authorList>
    </citation>
    <scope>NUCLEOTIDE SEQUENCE [LARGE SCALE GENOMIC DNA]</scope>
    <source>
        <strain evidence="1">cv. AL8/78</strain>
    </source>
</reference>
<organism evidence="1 2">
    <name type="scientific">Aegilops tauschii subsp. strangulata</name>
    <name type="common">Goatgrass</name>
    <dbReference type="NCBI Taxonomy" id="200361"/>
    <lineage>
        <taxon>Eukaryota</taxon>
        <taxon>Viridiplantae</taxon>
        <taxon>Streptophyta</taxon>
        <taxon>Embryophyta</taxon>
        <taxon>Tracheophyta</taxon>
        <taxon>Spermatophyta</taxon>
        <taxon>Magnoliopsida</taxon>
        <taxon>Liliopsida</taxon>
        <taxon>Poales</taxon>
        <taxon>Poaceae</taxon>
        <taxon>BOP clade</taxon>
        <taxon>Pooideae</taxon>
        <taxon>Triticodae</taxon>
        <taxon>Triticeae</taxon>
        <taxon>Triticinae</taxon>
        <taxon>Aegilops</taxon>
    </lineage>
</organism>
<evidence type="ECO:0000313" key="1">
    <source>
        <dbReference type="EnsemblPlants" id="AET6Gv20944900.7"/>
    </source>
</evidence>